<reference evidence="4" key="1">
    <citation type="submission" date="2022-12" db="EMBL/GenBank/DDBJ databases">
        <title>Genome assemblies of Blomia tropicalis.</title>
        <authorList>
            <person name="Cui Y."/>
        </authorList>
    </citation>
    <scope>NUCLEOTIDE SEQUENCE</scope>
    <source>
        <tissue evidence="4">Adult mites</tissue>
    </source>
</reference>
<evidence type="ECO:0000313" key="5">
    <source>
        <dbReference type="Proteomes" id="UP001142055"/>
    </source>
</evidence>
<dbReference type="AlphaFoldDB" id="A0A9Q0M834"/>
<keyword evidence="1" id="KW-0339">Growth factor</keyword>
<dbReference type="Gene3D" id="2.10.90.10">
    <property type="entry name" value="Cystine-knot cytokines"/>
    <property type="match status" value="1"/>
</dbReference>
<sequence>MFNIRKTLRRIMVRTGSPLTTLPIFLWLTLTGITHYGIRPSYGNRINESLLASQHYNRILKYAQCGQPMARVVNINSELHPSAIKKYIPHCTIIHHCGPHSGCCRQENEQCVPKTIEEVKLYFWTIELTSRGHKKGIEVIAMKNHTECMCAPINSMSFSTTTTATIIMEYIDNKFDIDDDIFNHQCNHNNDIKYDTEFRIDLDQFGYSTTIDNDDRHCRHR</sequence>
<evidence type="ECO:0000259" key="3">
    <source>
        <dbReference type="PROSITE" id="PS50278"/>
    </source>
</evidence>
<name>A0A9Q0M834_BLOTA</name>
<dbReference type="GO" id="GO:0016020">
    <property type="term" value="C:membrane"/>
    <property type="evidence" value="ECO:0007669"/>
    <property type="project" value="InterPro"/>
</dbReference>
<proteinExistence type="inferred from homology"/>
<dbReference type="PANTHER" id="PTHR21719:SF1">
    <property type="entry name" value="FI06402P-RELATED"/>
    <property type="match status" value="1"/>
</dbReference>
<dbReference type="Proteomes" id="UP001142055">
    <property type="component" value="Chromosome 2"/>
</dbReference>
<evidence type="ECO:0000256" key="1">
    <source>
        <dbReference type="RuleBase" id="RU003818"/>
    </source>
</evidence>
<dbReference type="PROSITE" id="PS50278">
    <property type="entry name" value="PDGF_2"/>
    <property type="match status" value="1"/>
</dbReference>
<dbReference type="GO" id="GO:0008083">
    <property type="term" value="F:growth factor activity"/>
    <property type="evidence" value="ECO:0007669"/>
    <property type="project" value="UniProtKB-KW"/>
</dbReference>
<dbReference type="EMBL" id="JAPWDV010000002">
    <property type="protein sequence ID" value="KAJ6219317.1"/>
    <property type="molecule type" value="Genomic_DNA"/>
</dbReference>
<keyword evidence="2" id="KW-0812">Transmembrane</keyword>
<protein>
    <recommendedName>
        <fullName evidence="3">Platelet-derived growth factor (PDGF) family profile domain-containing protein</fullName>
    </recommendedName>
</protein>
<gene>
    <name evidence="4" type="ORF">RDWZM_005129</name>
</gene>
<dbReference type="SMART" id="SM00141">
    <property type="entry name" value="PDGF"/>
    <property type="match status" value="1"/>
</dbReference>
<dbReference type="Pfam" id="PF00341">
    <property type="entry name" value="PDGF"/>
    <property type="match status" value="1"/>
</dbReference>
<keyword evidence="5" id="KW-1185">Reference proteome</keyword>
<accession>A0A9Q0M834</accession>
<dbReference type="InterPro" id="IPR029034">
    <property type="entry name" value="Cystine-knot_cytokine"/>
</dbReference>
<comment type="similarity">
    <text evidence="1">Belongs to the PDGF/VEGF growth factor family.</text>
</comment>
<dbReference type="SUPFAM" id="SSF57501">
    <property type="entry name" value="Cystine-knot cytokines"/>
    <property type="match status" value="1"/>
</dbReference>
<keyword evidence="2" id="KW-1133">Transmembrane helix</keyword>
<organism evidence="4 5">
    <name type="scientific">Blomia tropicalis</name>
    <name type="common">Mite</name>
    <dbReference type="NCBI Taxonomy" id="40697"/>
    <lineage>
        <taxon>Eukaryota</taxon>
        <taxon>Metazoa</taxon>
        <taxon>Ecdysozoa</taxon>
        <taxon>Arthropoda</taxon>
        <taxon>Chelicerata</taxon>
        <taxon>Arachnida</taxon>
        <taxon>Acari</taxon>
        <taxon>Acariformes</taxon>
        <taxon>Sarcoptiformes</taxon>
        <taxon>Astigmata</taxon>
        <taxon>Glycyphagoidea</taxon>
        <taxon>Echimyopodidae</taxon>
        <taxon>Blomia</taxon>
    </lineage>
</organism>
<feature type="domain" description="Platelet-derived growth factor (PDGF) family profile" evidence="3">
    <location>
        <begin position="67"/>
        <end position="155"/>
    </location>
</feature>
<evidence type="ECO:0000256" key="2">
    <source>
        <dbReference type="SAM" id="Phobius"/>
    </source>
</evidence>
<dbReference type="InterPro" id="IPR000072">
    <property type="entry name" value="PDGF/VEGF_dom"/>
</dbReference>
<evidence type="ECO:0000313" key="4">
    <source>
        <dbReference type="EMBL" id="KAJ6219317.1"/>
    </source>
</evidence>
<dbReference type="PANTHER" id="PTHR21719">
    <property type="entry name" value="FI06402P-RELATED"/>
    <property type="match status" value="1"/>
</dbReference>
<feature type="transmembrane region" description="Helical" evidence="2">
    <location>
        <begin position="21"/>
        <end position="38"/>
    </location>
</feature>
<dbReference type="GO" id="GO:0035099">
    <property type="term" value="P:hemocyte migration"/>
    <property type="evidence" value="ECO:0007669"/>
    <property type="project" value="TreeGrafter"/>
</dbReference>
<comment type="caution">
    <text evidence="4">The sequence shown here is derived from an EMBL/GenBank/DDBJ whole genome shotgun (WGS) entry which is preliminary data.</text>
</comment>
<keyword evidence="2" id="KW-0472">Membrane</keyword>